<dbReference type="Proteomes" id="UP001597301">
    <property type="component" value="Unassembled WGS sequence"/>
</dbReference>
<proteinExistence type="predicted"/>
<organism evidence="1 2">
    <name type="scientific">Siminovitchia sediminis</name>
    <dbReference type="NCBI Taxonomy" id="1274353"/>
    <lineage>
        <taxon>Bacteria</taxon>
        <taxon>Bacillati</taxon>
        <taxon>Bacillota</taxon>
        <taxon>Bacilli</taxon>
        <taxon>Bacillales</taxon>
        <taxon>Bacillaceae</taxon>
        <taxon>Siminovitchia</taxon>
    </lineage>
</organism>
<evidence type="ECO:0000313" key="2">
    <source>
        <dbReference type="Proteomes" id="UP001597301"/>
    </source>
</evidence>
<dbReference type="InterPro" id="IPR025466">
    <property type="entry name" value="DUF4317"/>
</dbReference>
<dbReference type="Pfam" id="PF14199">
    <property type="entry name" value="DUF4317"/>
    <property type="match status" value="1"/>
</dbReference>
<protein>
    <submittedName>
        <fullName evidence="1">DUF4317 domain-containing protein</fullName>
    </submittedName>
</protein>
<keyword evidence="2" id="KW-1185">Reference proteome</keyword>
<reference evidence="2" key="1">
    <citation type="journal article" date="2019" name="Int. J. Syst. Evol. Microbiol.">
        <title>The Global Catalogue of Microorganisms (GCM) 10K type strain sequencing project: providing services to taxonomists for standard genome sequencing and annotation.</title>
        <authorList>
            <consortium name="The Broad Institute Genomics Platform"/>
            <consortium name="The Broad Institute Genome Sequencing Center for Infectious Disease"/>
            <person name="Wu L."/>
            <person name="Ma J."/>
        </authorList>
    </citation>
    <scope>NUCLEOTIDE SEQUENCE [LARGE SCALE GENOMIC DNA]</scope>
    <source>
        <strain evidence="2">CGMCC 1.12295</strain>
    </source>
</reference>
<sequence>MNKKDVANIRKQFKLDNDLLKIGDIFNVYIRKDSSEIYHQESQPFSMLDREQQELFMSNFKKVLTGQLDVKLFEVKFREQVENHTRFILYDGLQTDDVEDWKEQMLLIVEKMFRDVQYEKDMVVTFIRGEYEKPTKRKSEVTEESERDEMYSYSFILCSMNQTEQPKKSLVFDYIEKEFKSSVVVDSIINLTSPAAGFLYPAYTENAVDVNHILYSAGKANQPDYHFIEDVLNGEEIATAQEDKAVFEEIVKDVAGEEVDAYTLSNVYEEINRMIQDEEDEEEETPTLDYKDVERVLKVSGVEDVNTDKVEMAFKKVIDDEKYELKASSILPKYNSKSIKIETKVANISISPKDLKYVRQVTIDGKRCLLIEVDEDTMIEGFKLIPEASLSR</sequence>
<accession>A0ABW4KF56</accession>
<dbReference type="RefSeq" id="WP_380772661.1">
    <property type="nucleotide sequence ID" value="NZ_JBHUEO010000008.1"/>
</dbReference>
<dbReference type="EMBL" id="JBHUEO010000008">
    <property type="protein sequence ID" value="MFD1706098.1"/>
    <property type="molecule type" value="Genomic_DNA"/>
</dbReference>
<name>A0ABW4KF56_9BACI</name>
<gene>
    <name evidence="1" type="ORF">ACFSCZ_04925</name>
</gene>
<evidence type="ECO:0000313" key="1">
    <source>
        <dbReference type="EMBL" id="MFD1706098.1"/>
    </source>
</evidence>
<comment type="caution">
    <text evidence="1">The sequence shown here is derived from an EMBL/GenBank/DDBJ whole genome shotgun (WGS) entry which is preliminary data.</text>
</comment>